<keyword evidence="3" id="KW-0444">Lipid biosynthesis</keyword>
<keyword evidence="7" id="KW-1133">Transmembrane helix</keyword>
<dbReference type="GO" id="GO:0016126">
    <property type="term" value="P:sterol biosynthetic process"/>
    <property type="evidence" value="ECO:0007669"/>
    <property type="project" value="UniProtKB-KW"/>
</dbReference>
<accession>A0A6P7SYC1</accession>
<keyword evidence="12" id="KW-0753">Steroid metabolism</keyword>
<evidence type="ECO:0000256" key="4">
    <source>
        <dbReference type="ARBA" id="ARBA00022692"/>
    </source>
</evidence>
<dbReference type="InterPro" id="IPR005352">
    <property type="entry name" value="Erg28"/>
</dbReference>
<proteinExistence type="inferred from homology"/>
<evidence type="ECO:0000313" key="14">
    <source>
        <dbReference type="RefSeq" id="XP_029643155.1"/>
    </source>
</evidence>
<evidence type="ECO:0000256" key="7">
    <source>
        <dbReference type="ARBA" id="ARBA00022989"/>
    </source>
</evidence>
<evidence type="ECO:0000256" key="8">
    <source>
        <dbReference type="ARBA" id="ARBA00023011"/>
    </source>
</evidence>
<protein>
    <submittedName>
        <fullName evidence="14">Ergosterol biosynthetic protein 28 homolog isoform X1</fullName>
    </submittedName>
</protein>
<dbReference type="PANTHER" id="PTHR15451:SF19">
    <property type="entry name" value="ERGOSTEROL BIOSYNTHETIC PROTEIN 28 HOMOLOG"/>
    <property type="match status" value="1"/>
</dbReference>
<keyword evidence="10" id="KW-0472">Membrane</keyword>
<keyword evidence="13" id="KW-1185">Reference proteome</keyword>
<comment type="similarity">
    <text evidence="2">Belongs to the ERG28 family.</text>
</comment>
<evidence type="ECO:0000256" key="3">
    <source>
        <dbReference type="ARBA" id="ARBA00022516"/>
    </source>
</evidence>
<keyword evidence="4" id="KW-0812">Transmembrane</keyword>
<dbReference type="KEGG" id="osn:115217559"/>
<dbReference type="RefSeq" id="XP_029643155.1">
    <property type="nucleotide sequence ID" value="XM_029787295.2"/>
</dbReference>
<keyword evidence="6" id="KW-0752">Steroid biosynthesis</keyword>
<evidence type="ECO:0000313" key="13">
    <source>
        <dbReference type="Proteomes" id="UP000515154"/>
    </source>
</evidence>
<dbReference type="PANTHER" id="PTHR15451">
    <property type="entry name" value="ERGOSTEROL BIOSYNTHETIC PROTEIN 28-RELATED"/>
    <property type="match status" value="1"/>
</dbReference>
<evidence type="ECO:0000256" key="5">
    <source>
        <dbReference type="ARBA" id="ARBA00022824"/>
    </source>
</evidence>
<organism evidence="13 14">
    <name type="scientific">Octopus sinensis</name>
    <name type="common">East Asian common octopus</name>
    <dbReference type="NCBI Taxonomy" id="2607531"/>
    <lineage>
        <taxon>Eukaryota</taxon>
        <taxon>Metazoa</taxon>
        <taxon>Spiralia</taxon>
        <taxon>Lophotrochozoa</taxon>
        <taxon>Mollusca</taxon>
        <taxon>Cephalopoda</taxon>
        <taxon>Coleoidea</taxon>
        <taxon>Octopodiformes</taxon>
        <taxon>Octopoda</taxon>
        <taxon>Incirrata</taxon>
        <taxon>Octopodidae</taxon>
        <taxon>Octopus</taxon>
    </lineage>
</organism>
<dbReference type="Proteomes" id="UP000515154">
    <property type="component" value="Linkage group LG11"/>
</dbReference>
<name>A0A6P7SYC1_9MOLL</name>
<evidence type="ECO:0000256" key="9">
    <source>
        <dbReference type="ARBA" id="ARBA00023098"/>
    </source>
</evidence>
<sequence>MEGKLPFESLLLRRQNTMMSTNVPRKQSTPPPQSVYLNYLRGWLGAMSLISFANGMQSFVDMKFLHKSIYTNSTGSVNPLMARIFGTWSLLSAFLRISCSLDFSNSMLYHMTLVSFLMSSGHFLSELLWFQTAGTGTGILVQLLFSGLSTIAMVIGYWFLNSDYKPTKNS</sequence>
<dbReference type="GO" id="GO:0005789">
    <property type="term" value="C:endoplasmic reticulum membrane"/>
    <property type="evidence" value="ECO:0007669"/>
    <property type="project" value="UniProtKB-SubCell"/>
</dbReference>
<keyword evidence="5" id="KW-0256">Endoplasmic reticulum</keyword>
<gene>
    <name evidence="14" type="primary">LOC115217559</name>
</gene>
<dbReference type="AlphaFoldDB" id="A0A6P7SYC1"/>
<keyword evidence="11" id="KW-1207">Sterol metabolism</keyword>
<reference evidence="14" key="1">
    <citation type="submission" date="2025-08" db="UniProtKB">
        <authorList>
            <consortium name="RefSeq"/>
        </authorList>
    </citation>
    <scope>IDENTIFICATION</scope>
</reference>
<keyword evidence="9" id="KW-0443">Lipid metabolism</keyword>
<evidence type="ECO:0000256" key="10">
    <source>
        <dbReference type="ARBA" id="ARBA00023136"/>
    </source>
</evidence>
<keyword evidence="8" id="KW-0756">Sterol biosynthesis</keyword>
<evidence type="ECO:0000256" key="2">
    <source>
        <dbReference type="ARBA" id="ARBA00005377"/>
    </source>
</evidence>
<evidence type="ECO:0000256" key="12">
    <source>
        <dbReference type="ARBA" id="ARBA00023221"/>
    </source>
</evidence>
<evidence type="ECO:0000256" key="1">
    <source>
        <dbReference type="ARBA" id="ARBA00004477"/>
    </source>
</evidence>
<dbReference type="Pfam" id="PF03694">
    <property type="entry name" value="Erg28"/>
    <property type="match status" value="1"/>
</dbReference>
<comment type="subcellular location">
    <subcellularLocation>
        <location evidence="1">Endoplasmic reticulum membrane</location>
        <topology evidence="1">Multi-pass membrane protein</topology>
    </subcellularLocation>
</comment>
<evidence type="ECO:0000256" key="6">
    <source>
        <dbReference type="ARBA" id="ARBA00022955"/>
    </source>
</evidence>
<dbReference type="GO" id="GO:0030674">
    <property type="term" value="F:protein-macromolecule adaptor activity"/>
    <property type="evidence" value="ECO:0007669"/>
    <property type="project" value="TreeGrafter"/>
</dbReference>
<evidence type="ECO:0000256" key="11">
    <source>
        <dbReference type="ARBA" id="ARBA00023166"/>
    </source>
</evidence>